<reference evidence="3" key="1">
    <citation type="submission" date="2021-04" db="EMBL/GenBank/DDBJ databases">
        <title>Genome based classification of Actinospica acidithermotolerans sp. nov., an actinobacterium isolated from an Indonesian hot spring.</title>
        <authorList>
            <person name="Kusuma A.B."/>
            <person name="Putra K.E."/>
            <person name="Nafisah S."/>
            <person name="Loh J."/>
            <person name="Nouioui I."/>
            <person name="Goodfellow M."/>
        </authorList>
    </citation>
    <scope>NUCLEOTIDE SEQUENCE</scope>
    <source>
        <strain evidence="3">CSCA 57</strain>
    </source>
</reference>
<evidence type="ECO:0000313" key="4">
    <source>
        <dbReference type="Proteomes" id="UP000675781"/>
    </source>
</evidence>
<gene>
    <name evidence="3" type="ORF">KDL01_25400</name>
</gene>
<evidence type="ECO:0000256" key="1">
    <source>
        <dbReference type="SAM" id="MobiDB-lite"/>
    </source>
</evidence>
<dbReference type="AlphaFoldDB" id="A0A941ESS3"/>
<evidence type="ECO:0000313" key="3">
    <source>
        <dbReference type="EMBL" id="MBR7836641.1"/>
    </source>
</evidence>
<accession>A0A941ESS3</accession>
<dbReference type="Proteomes" id="UP000675781">
    <property type="component" value="Unassembled WGS sequence"/>
</dbReference>
<keyword evidence="4" id="KW-1185">Reference proteome</keyword>
<feature type="transmembrane region" description="Helical" evidence="2">
    <location>
        <begin position="21"/>
        <end position="45"/>
    </location>
</feature>
<dbReference type="RefSeq" id="WP_212531113.1">
    <property type="nucleotide sequence ID" value="NZ_JAGSOG010000152.1"/>
</dbReference>
<keyword evidence="2" id="KW-0812">Transmembrane</keyword>
<keyword evidence="2" id="KW-0472">Membrane</keyword>
<name>A0A941ESS3_9ACTN</name>
<proteinExistence type="predicted"/>
<feature type="compositionally biased region" description="Low complexity" evidence="1">
    <location>
        <begin position="88"/>
        <end position="124"/>
    </location>
</feature>
<organism evidence="3 4">
    <name type="scientific">Actinospica durhamensis</name>
    <dbReference type="NCBI Taxonomy" id="1508375"/>
    <lineage>
        <taxon>Bacteria</taxon>
        <taxon>Bacillati</taxon>
        <taxon>Actinomycetota</taxon>
        <taxon>Actinomycetes</taxon>
        <taxon>Catenulisporales</taxon>
        <taxon>Actinospicaceae</taxon>
        <taxon>Actinospica</taxon>
    </lineage>
</organism>
<feature type="compositionally biased region" description="Polar residues" evidence="1">
    <location>
        <begin position="77"/>
        <end position="87"/>
    </location>
</feature>
<keyword evidence="2" id="KW-1133">Transmembrane helix</keyword>
<evidence type="ECO:0000256" key="2">
    <source>
        <dbReference type="SAM" id="Phobius"/>
    </source>
</evidence>
<dbReference type="EMBL" id="JAGSOG010000152">
    <property type="protein sequence ID" value="MBR7836641.1"/>
    <property type="molecule type" value="Genomic_DNA"/>
</dbReference>
<feature type="region of interest" description="Disordered" evidence="1">
    <location>
        <begin position="71"/>
        <end position="124"/>
    </location>
</feature>
<feature type="region of interest" description="Disordered" evidence="1">
    <location>
        <begin position="46"/>
        <end position="65"/>
    </location>
</feature>
<sequence length="124" mass="12813">MPRRVRRRRHLPTGGYREHRLAIWGVTGCVAVAAGVALTAGLAAASPQLGDIPGTTDRRPALAGLPTLHPTTAALTSAQKPNAGTNQRPTAAATYSPTPATLPASASPRASLRPRARASYPAHP</sequence>
<comment type="caution">
    <text evidence="3">The sequence shown here is derived from an EMBL/GenBank/DDBJ whole genome shotgun (WGS) entry which is preliminary data.</text>
</comment>
<protein>
    <submittedName>
        <fullName evidence="3">Uncharacterized protein</fullName>
    </submittedName>
</protein>